<comment type="caution">
    <text evidence="1">The sequence shown here is derived from an EMBL/GenBank/DDBJ whole genome shotgun (WGS) entry which is preliminary data.</text>
</comment>
<evidence type="ECO:0000313" key="2">
    <source>
        <dbReference type="Proteomes" id="UP000712600"/>
    </source>
</evidence>
<name>A0A8S9NKB3_BRACR</name>
<organism evidence="1 2">
    <name type="scientific">Brassica cretica</name>
    <name type="common">Mustard</name>
    <dbReference type="NCBI Taxonomy" id="69181"/>
    <lineage>
        <taxon>Eukaryota</taxon>
        <taxon>Viridiplantae</taxon>
        <taxon>Streptophyta</taxon>
        <taxon>Embryophyta</taxon>
        <taxon>Tracheophyta</taxon>
        <taxon>Spermatophyta</taxon>
        <taxon>Magnoliopsida</taxon>
        <taxon>eudicotyledons</taxon>
        <taxon>Gunneridae</taxon>
        <taxon>Pentapetalae</taxon>
        <taxon>rosids</taxon>
        <taxon>malvids</taxon>
        <taxon>Brassicales</taxon>
        <taxon>Brassicaceae</taxon>
        <taxon>Brassiceae</taxon>
        <taxon>Brassica</taxon>
    </lineage>
</organism>
<dbReference type="Proteomes" id="UP000712600">
    <property type="component" value="Unassembled WGS sequence"/>
</dbReference>
<protein>
    <submittedName>
        <fullName evidence="1">Uncharacterized protein</fullName>
    </submittedName>
</protein>
<accession>A0A8S9NKB3</accession>
<evidence type="ECO:0000313" key="1">
    <source>
        <dbReference type="EMBL" id="KAF3504005.1"/>
    </source>
</evidence>
<dbReference type="AlphaFoldDB" id="A0A8S9NKB3"/>
<gene>
    <name evidence="1" type="ORF">F2Q69_00044944</name>
</gene>
<reference evidence="1" key="1">
    <citation type="submission" date="2019-12" db="EMBL/GenBank/DDBJ databases">
        <title>Genome sequencing and annotation of Brassica cretica.</title>
        <authorList>
            <person name="Studholme D.J."/>
            <person name="Sarris P."/>
        </authorList>
    </citation>
    <scope>NUCLEOTIDE SEQUENCE</scope>
    <source>
        <strain evidence="1">PFS-109/04</strain>
        <tissue evidence="1">Leaf</tissue>
    </source>
</reference>
<sequence length="98" mass="10983">MLRIAGRRLLSVQQRSCTATTFVLSRDHTIDSSPAAPRSAPSADLSSFNSYHRSLIRGLPKSNNLPSSLSGLIFNFHFRTRAQQMERLLREPVDLSNL</sequence>
<proteinExistence type="predicted"/>
<dbReference type="EMBL" id="QGKX02001621">
    <property type="protein sequence ID" value="KAF3504005.1"/>
    <property type="molecule type" value="Genomic_DNA"/>
</dbReference>